<reference evidence="1 2" key="1">
    <citation type="submission" date="2019-04" db="EMBL/GenBank/DDBJ databases">
        <title>Crypto-aerobic microbial life in anoxic (sulfidic) marine sediments.</title>
        <authorList>
            <person name="Bhattacharya S."/>
            <person name="Roy C."/>
            <person name="Mondal N."/>
            <person name="Sarkar J."/>
            <person name="Mandal S."/>
            <person name="Rameez M.J."/>
            <person name="Ghosh W."/>
        </authorList>
    </citation>
    <scope>NUCLEOTIDE SEQUENCE [LARGE SCALE GENOMIC DNA]</scope>
    <source>
        <strain evidence="1 2">SBBC</strain>
    </source>
</reference>
<organism evidence="1 2">
    <name type="scientific">Cereibacter changlensis</name>
    <dbReference type="NCBI Taxonomy" id="402884"/>
    <lineage>
        <taxon>Bacteria</taxon>
        <taxon>Pseudomonadati</taxon>
        <taxon>Pseudomonadota</taxon>
        <taxon>Alphaproteobacteria</taxon>
        <taxon>Rhodobacterales</taxon>
        <taxon>Paracoccaceae</taxon>
        <taxon>Cereibacter</taxon>
    </lineage>
</organism>
<dbReference type="GO" id="GO:0032259">
    <property type="term" value="P:methylation"/>
    <property type="evidence" value="ECO:0007669"/>
    <property type="project" value="UniProtKB-KW"/>
</dbReference>
<dbReference type="EMBL" id="SWAU01000333">
    <property type="protein sequence ID" value="TKA94531.1"/>
    <property type="molecule type" value="Genomic_DNA"/>
</dbReference>
<sequence length="54" mass="5716">MTPSARLSAAIEILDRVLAGASAEQALTNWGRASRFAGSGDRAAVRDLVFEALR</sequence>
<gene>
    <name evidence="1" type="ORF">FAZ78_21845</name>
</gene>
<comment type="caution">
    <text evidence="1">The sequence shown here is derived from an EMBL/GenBank/DDBJ whole genome shotgun (WGS) entry which is preliminary data.</text>
</comment>
<dbReference type="AlphaFoldDB" id="A0A4U0YX99"/>
<proteinExistence type="predicted"/>
<dbReference type="Proteomes" id="UP000306340">
    <property type="component" value="Unassembled WGS sequence"/>
</dbReference>
<name>A0A4U0YX99_9RHOB</name>
<feature type="non-terminal residue" evidence="1">
    <location>
        <position position="54"/>
    </location>
</feature>
<keyword evidence="1" id="KW-0489">Methyltransferase</keyword>
<keyword evidence="1" id="KW-0808">Transferase</keyword>
<evidence type="ECO:0000313" key="1">
    <source>
        <dbReference type="EMBL" id="TKA94531.1"/>
    </source>
</evidence>
<protein>
    <submittedName>
        <fullName evidence="1">RsmB/NOP family class I SAM-dependent RNA methyltransferase</fullName>
    </submittedName>
</protein>
<accession>A0A4U0YX99</accession>
<dbReference type="GO" id="GO:0008168">
    <property type="term" value="F:methyltransferase activity"/>
    <property type="evidence" value="ECO:0007669"/>
    <property type="project" value="UniProtKB-KW"/>
</dbReference>
<evidence type="ECO:0000313" key="2">
    <source>
        <dbReference type="Proteomes" id="UP000306340"/>
    </source>
</evidence>